<proteinExistence type="predicted"/>
<feature type="domain" description="IF rod" evidence="4">
    <location>
        <begin position="63"/>
        <end position="382"/>
    </location>
</feature>
<dbReference type="GO" id="GO:0005200">
    <property type="term" value="F:structural constituent of cytoskeleton"/>
    <property type="evidence" value="ECO:0007669"/>
    <property type="project" value="TreeGrafter"/>
</dbReference>
<dbReference type="GO" id="GO:0045109">
    <property type="term" value="P:intermediate filament organization"/>
    <property type="evidence" value="ECO:0007669"/>
    <property type="project" value="TreeGrafter"/>
</dbReference>
<name>A0A6P7J6W3_9TELE</name>
<dbReference type="AlphaFoldDB" id="A0A6P7J6W3"/>
<protein>
    <submittedName>
        <fullName evidence="6">Peripherin</fullName>
    </submittedName>
</protein>
<evidence type="ECO:0000259" key="4">
    <source>
        <dbReference type="SMART" id="SM01391"/>
    </source>
</evidence>
<dbReference type="Pfam" id="PF00038">
    <property type="entry name" value="Filament"/>
    <property type="match status" value="1"/>
</dbReference>
<dbReference type="Proteomes" id="UP000515145">
    <property type="component" value="Chromosome 10"/>
</dbReference>
<dbReference type="Gene3D" id="1.20.5.170">
    <property type="match status" value="1"/>
</dbReference>
<accession>A0A6P7J6W3</accession>
<sequence>MTMLRVSSYRRLFEEDSWSQSEQRAGQYRAYARGAAVCKCDCDSLDFASAKALNKEGLNRFVQDRTIIAALNDCLVRLIELAHCFEEENVSLECQIIELEEKLNSQQASSSITSTVAVPDYSLDAVVERLRRQRDEILSDTEELHKELRHLQEEYEKAAQQRILLQQEQQDVAQEVDAVTTECLALREQVAIYEEQLANMDAQHNTEMQSLLEPDEEAEGAAVVKFSSPDITRVLDVKEYYCQLAENLQFECGASSSSAVVRSDDRKNLEVGGTEGSAVKDLSKIKDVSEIKALISELQKELVELEKCNEELEDEVEMKQAAYTDETAELECTIDEMRLQETDLQVQMKEQCEDYKELLSEKMARDMEIAAYRSLVEEEEERLCVCCEE</sequence>
<dbReference type="InterPro" id="IPR050405">
    <property type="entry name" value="Intermediate_filament"/>
</dbReference>
<evidence type="ECO:0000313" key="6">
    <source>
        <dbReference type="RefSeq" id="XP_028272363.1"/>
    </source>
</evidence>
<evidence type="ECO:0000313" key="5">
    <source>
        <dbReference type="Proteomes" id="UP000515145"/>
    </source>
</evidence>
<dbReference type="PANTHER" id="PTHR45652">
    <property type="entry name" value="GLIAL FIBRILLARY ACIDIC PROTEIN"/>
    <property type="match status" value="1"/>
</dbReference>
<dbReference type="InterPro" id="IPR039008">
    <property type="entry name" value="IF_rod_dom"/>
</dbReference>
<feature type="coiled-coil region" evidence="3">
    <location>
        <begin position="288"/>
        <end position="329"/>
    </location>
</feature>
<keyword evidence="2 3" id="KW-0175">Coiled coil</keyword>
<feature type="coiled-coil region" evidence="3">
    <location>
        <begin position="82"/>
        <end position="203"/>
    </location>
</feature>
<dbReference type="GO" id="GO:0005737">
    <property type="term" value="C:cytoplasm"/>
    <property type="evidence" value="ECO:0007669"/>
    <property type="project" value="TreeGrafter"/>
</dbReference>
<keyword evidence="5" id="KW-1185">Reference proteome</keyword>
<dbReference type="OrthoDB" id="8925521at2759"/>
<dbReference type="PANTHER" id="PTHR45652:SF7">
    <property type="entry name" value="VIMENTIN-LIKE"/>
    <property type="match status" value="1"/>
</dbReference>
<gene>
    <name evidence="6" type="primary">vimr2</name>
</gene>
<dbReference type="RefSeq" id="XP_028272363.1">
    <property type="nucleotide sequence ID" value="XM_028416562.1"/>
</dbReference>
<dbReference type="InParanoid" id="A0A6P7J6W3"/>
<dbReference type="SUPFAM" id="SSF64593">
    <property type="entry name" value="Intermediate filament protein, coiled coil region"/>
    <property type="match status" value="1"/>
</dbReference>
<reference evidence="6" key="1">
    <citation type="submission" date="2025-08" db="UniProtKB">
        <authorList>
            <consortium name="RefSeq"/>
        </authorList>
    </citation>
    <scope>IDENTIFICATION</scope>
</reference>
<evidence type="ECO:0000256" key="1">
    <source>
        <dbReference type="ARBA" id="ARBA00022754"/>
    </source>
</evidence>
<dbReference type="CTD" id="798092"/>
<dbReference type="GO" id="GO:0005882">
    <property type="term" value="C:intermediate filament"/>
    <property type="evidence" value="ECO:0007669"/>
    <property type="project" value="UniProtKB-KW"/>
</dbReference>
<keyword evidence="1" id="KW-0403">Intermediate filament</keyword>
<evidence type="ECO:0000256" key="2">
    <source>
        <dbReference type="ARBA" id="ARBA00023054"/>
    </source>
</evidence>
<evidence type="ECO:0000256" key="3">
    <source>
        <dbReference type="SAM" id="Coils"/>
    </source>
</evidence>
<organism evidence="5 6">
    <name type="scientific">Parambassis ranga</name>
    <name type="common">Indian glassy fish</name>
    <dbReference type="NCBI Taxonomy" id="210632"/>
    <lineage>
        <taxon>Eukaryota</taxon>
        <taxon>Metazoa</taxon>
        <taxon>Chordata</taxon>
        <taxon>Craniata</taxon>
        <taxon>Vertebrata</taxon>
        <taxon>Euteleostomi</taxon>
        <taxon>Actinopterygii</taxon>
        <taxon>Neopterygii</taxon>
        <taxon>Teleostei</taxon>
        <taxon>Neoteleostei</taxon>
        <taxon>Acanthomorphata</taxon>
        <taxon>Ovalentaria</taxon>
        <taxon>Ambassidae</taxon>
        <taxon>Parambassis</taxon>
    </lineage>
</organism>
<dbReference type="SMART" id="SM01391">
    <property type="entry name" value="Filament"/>
    <property type="match status" value="1"/>
</dbReference>
<dbReference type="GeneID" id="114442768"/>